<gene>
    <name evidence="2" type="ORF">AMST5_00236</name>
</gene>
<proteinExistence type="predicted"/>
<dbReference type="AlphaFoldDB" id="A0AA48LYR1"/>
<feature type="region of interest" description="Disordered" evidence="1">
    <location>
        <begin position="270"/>
        <end position="293"/>
    </location>
</feature>
<evidence type="ECO:0000313" key="2">
    <source>
        <dbReference type="EMBL" id="CAJ0850207.1"/>
    </source>
</evidence>
<sequence length="293" mass="31486">MSSIAGKNMNFGHAAIVAFSITIASPAAAEMLPIANFARQTTVDAPVDGRVYLVARRASRHFARRAPPTQEISQEQEPGGATGEALAACEKGNGKSESLSLPGTKGEIKLDLCYRGREQLVCSLSALSLQAKALVQDFAKVIDANYPDVANVESVCGMAPEDLAAHMEKASTFATRFRDLRNEYDRRLACVGKVEQSLQQVSLADMPRSDEILKSMNETLQGDMKDVASTRQRLLDLAERMDASQKAIAVIQKIHRAMCITQTADQPASAAVLESPATPQPAAPAPHIVPTKK</sequence>
<feature type="region of interest" description="Disordered" evidence="1">
    <location>
        <begin position="64"/>
        <end position="83"/>
    </location>
</feature>
<reference evidence="2" key="1">
    <citation type="submission" date="2023-07" db="EMBL/GenBank/DDBJ databases">
        <authorList>
            <person name="Pelsma A.J. K."/>
        </authorList>
    </citation>
    <scope>NUCLEOTIDE SEQUENCE</scope>
</reference>
<dbReference type="EMBL" id="OY288114">
    <property type="protein sequence ID" value="CAJ0850207.1"/>
    <property type="molecule type" value="Genomic_DNA"/>
</dbReference>
<protein>
    <submittedName>
        <fullName evidence="2">Uncharacterized protein</fullName>
    </submittedName>
</protein>
<evidence type="ECO:0000256" key="1">
    <source>
        <dbReference type="SAM" id="MobiDB-lite"/>
    </source>
</evidence>
<name>A0AA48LYR1_9ZZZZ</name>
<accession>A0AA48LYR1</accession>
<organism evidence="2">
    <name type="scientific">freshwater sediment metagenome</name>
    <dbReference type="NCBI Taxonomy" id="556182"/>
    <lineage>
        <taxon>unclassified sequences</taxon>
        <taxon>metagenomes</taxon>
        <taxon>ecological metagenomes</taxon>
    </lineage>
</organism>